<dbReference type="EMBL" id="JAMQOS010000007">
    <property type="protein sequence ID" value="MDS0284063.1"/>
    <property type="molecule type" value="Genomic_DNA"/>
</dbReference>
<proteinExistence type="predicted"/>
<reference evidence="1 2" key="1">
    <citation type="submission" date="2022-06" db="EMBL/GenBank/DDBJ databases">
        <title>Halomicroarcula sp. a new haloarchaeum isolate from saline soil.</title>
        <authorList>
            <person name="Strakova D."/>
            <person name="Galisteo C."/>
            <person name="Sanchez-Porro C."/>
            <person name="Ventosa A."/>
        </authorList>
    </citation>
    <scope>NUCLEOTIDE SEQUENCE [LARGE SCALE GENOMIC DNA]</scope>
    <source>
        <strain evidence="1 2">S3CR25-11</strain>
    </source>
</reference>
<gene>
    <name evidence="1" type="ORF">NDI86_18260</name>
</gene>
<evidence type="ECO:0008006" key="3">
    <source>
        <dbReference type="Google" id="ProtNLM"/>
    </source>
</evidence>
<name>A0ABU2FTG9_9EURY</name>
<organism evidence="1 2">
    <name type="scientific">Haloarcula onubensis</name>
    <dbReference type="NCBI Taxonomy" id="2950539"/>
    <lineage>
        <taxon>Archaea</taxon>
        <taxon>Methanobacteriati</taxon>
        <taxon>Methanobacteriota</taxon>
        <taxon>Stenosarchaea group</taxon>
        <taxon>Halobacteria</taxon>
        <taxon>Halobacteriales</taxon>
        <taxon>Haloarculaceae</taxon>
        <taxon>Haloarcula</taxon>
    </lineage>
</organism>
<protein>
    <recommendedName>
        <fullName evidence="3">WYL domain-containing protein</fullName>
    </recommendedName>
</protein>
<keyword evidence="2" id="KW-1185">Reference proteome</keyword>
<accession>A0ABU2FTG9</accession>
<evidence type="ECO:0000313" key="1">
    <source>
        <dbReference type="EMBL" id="MDS0284063.1"/>
    </source>
</evidence>
<dbReference type="Proteomes" id="UP001268864">
    <property type="component" value="Unassembled WGS sequence"/>
</dbReference>
<evidence type="ECO:0000313" key="2">
    <source>
        <dbReference type="Proteomes" id="UP001268864"/>
    </source>
</evidence>
<comment type="caution">
    <text evidence="1">The sequence shown here is derived from an EMBL/GenBank/DDBJ whole genome shotgun (WGS) entry which is preliminary data.</text>
</comment>
<dbReference type="RefSeq" id="WP_310901810.1">
    <property type="nucleotide sequence ID" value="NZ_JAMQOS010000007.1"/>
</dbReference>
<sequence>MASIRNHIYQTLFAALQGGGGMVPKETIIAQCRSAGYDEDAVRAELDSLVAAGDLCTADGHVAPATEPSDEPLAIETHRGDESTPWQFAVTQTMDELVIEQARGPPEKFDPVEKRFTIDEEPVGDDPIEFHHAVSRRVWQEDPEQPHVKSQRSEGHIIELFYRDADGRHLDRPDPDENEDGIPEAVEFEPTDHPGITASSTFLRAEDGDDLKFTEEREYRITNEILDAYAEVYVLSYYEVNEESTEQALWDVDDAVAYRLVPGSD</sequence>